<evidence type="ECO:0000256" key="9">
    <source>
        <dbReference type="ARBA" id="ARBA00022946"/>
    </source>
</evidence>
<name>A0A1Q3FC10_CULTA</name>
<dbReference type="AlphaFoldDB" id="A0A1Q3FC10"/>
<dbReference type="SUPFAM" id="SSF63411">
    <property type="entry name" value="LuxS/MPP-like metallohydrolase"/>
    <property type="match status" value="4"/>
</dbReference>
<keyword evidence="5 13" id="KW-0645">Protease</keyword>
<keyword evidence="7" id="KW-0378">Hydrolase</keyword>
<dbReference type="GO" id="GO:0004222">
    <property type="term" value="F:metalloendopeptidase activity"/>
    <property type="evidence" value="ECO:0007669"/>
    <property type="project" value="TreeGrafter"/>
</dbReference>
<dbReference type="Pfam" id="PF08367">
    <property type="entry name" value="M16C_assoc"/>
    <property type="match status" value="1"/>
</dbReference>
<dbReference type="InterPro" id="IPR007863">
    <property type="entry name" value="Peptidase_M16_C"/>
</dbReference>
<keyword evidence="9" id="KW-0809">Transit peptide</keyword>
<keyword evidence="10" id="KW-0482">Metalloprotease</keyword>
<dbReference type="InterPro" id="IPR011249">
    <property type="entry name" value="Metalloenz_LuxS/M16"/>
</dbReference>
<dbReference type="Pfam" id="PF22516">
    <property type="entry name" value="PreP_C"/>
    <property type="match status" value="1"/>
</dbReference>
<evidence type="ECO:0000256" key="2">
    <source>
        <dbReference type="ARBA" id="ARBA00004173"/>
    </source>
</evidence>
<sequence>MLRQSTCTRRLLLQALGRRTHSTITQPKINPAILRSTKALDRYRPGERYSGFVCKRTEYIADFNMTAFLFRHEGTGLEYLHIDRNDSNNVFSVNFRTTPFDSTGLPHILEHSVLCGSERFPVRDPFFKMLNRSLATFMNAMTGPDYTLYPFSSTNEIDYRNLQSIYLDAVFRPNLKYLDFLQEGWRLEHSDLSDKSSELVFKGVVYNEMKGAFSENSAVFGQKFFNKILPDHTYGYVSGGDPLDIPSLTHEDLVNFHKKYYHPSNARIFSYGNFNLDKTMGYVHEQYLSQFDRIDSSYSVIPAQKRWTQPQRSHIQSRFDNMGAPIERQNQIAIGYLMTDITDVYESFLMYILSELLVKGPNSYFYKSLIEPNISGGYNQLTGFDPNIRDTMFVVGLQDLATDDFDKVQKIFDQTIDQVIEKGFDRTHLESVLHHIELHMKHQTTRFGLGLLFNLTPLWNHNGDLLKSLNVSALVQELRDNLERDPKYLQNKIEFYFRNNKHRLTMTMSPDELYEKKFNDSERQNLREKVTKLNDGDRERILAEGQALLESQKAVPNMEVLPCLKFDEIRKSSQKSDIEDTQEFRNIPTQLCRVDTNGVAYFRGILDAAVLEDEQKLLIPLFNSVISQFGTKQINYREFDQLISSKTAGIHFSTHLVESIEDIGKYEFGVLFGSYALNKNVPEMFKIMQQIFTEIDLTDASRFEMLLENYMSELSVGIAQSGHLYAMQNANGLVTESSRLKEQIMGIEHIAFMKELTKQNTPEQILAKIRAVAETLFGKASLRCALNYGVDSETSTLTEFRRFVDAIPSRTSRATLNTSNQLDASSRHTVMNIPVNYCAKSLVTVPYTHPDYAPLKVLSRYLSSKYLLPVVREQNGAYGAGAKLASDGLFNFFSYRDPNSRLTLDTFDRAFEWTVADTALNDQTLFEAKLGVLQQLDVPVAPIDRGMDQFRQGISEQRFERHREEVLTVGKEQLGEVAERYLKPGAVKVVGRSVLGPENEGLRKEGEKWSVFAL</sequence>
<evidence type="ECO:0000256" key="11">
    <source>
        <dbReference type="ARBA" id="ARBA00023128"/>
    </source>
</evidence>
<dbReference type="GO" id="GO:0005759">
    <property type="term" value="C:mitochondrial matrix"/>
    <property type="evidence" value="ECO:0007669"/>
    <property type="project" value="TreeGrafter"/>
</dbReference>
<reference evidence="13" key="1">
    <citation type="submission" date="2017-01" db="EMBL/GenBank/DDBJ databases">
        <title>A deep insight into the sialotranscriptome of adult male and female Cluex tarsalis mosquitoes.</title>
        <authorList>
            <person name="Ribeiro J.M."/>
            <person name="Moreira F."/>
            <person name="Bernard K.A."/>
            <person name="Calvo E."/>
        </authorList>
    </citation>
    <scope>NUCLEOTIDE SEQUENCE</scope>
    <source>
        <strain evidence="13">Kern County</strain>
        <tissue evidence="13">Salivary glands</tissue>
    </source>
</reference>
<evidence type="ECO:0000259" key="12">
    <source>
        <dbReference type="SMART" id="SM01264"/>
    </source>
</evidence>
<evidence type="ECO:0000313" key="13">
    <source>
        <dbReference type="EMBL" id="JAV25090.1"/>
    </source>
</evidence>
<comment type="similarity">
    <text evidence="3">Belongs to the peptidase M16 family. PreP subfamily.</text>
</comment>
<accession>A0A1Q3FC10</accession>
<comment type="subcellular location">
    <subcellularLocation>
        <location evidence="2">Mitochondrion</location>
    </subcellularLocation>
</comment>
<evidence type="ECO:0000256" key="3">
    <source>
        <dbReference type="ARBA" id="ARBA00007575"/>
    </source>
</evidence>
<dbReference type="GO" id="GO:0046872">
    <property type="term" value="F:metal ion binding"/>
    <property type="evidence" value="ECO:0007669"/>
    <property type="project" value="UniProtKB-KW"/>
</dbReference>
<dbReference type="EMBL" id="GFDL01009955">
    <property type="protein sequence ID" value="JAV25090.1"/>
    <property type="molecule type" value="Transcribed_RNA"/>
</dbReference>
<feature type="domain" description="Peptidase M16C associated" evidence="12">
    <location>
        <begin position="508"/>
        <end position="756"/>
    </location>
</feature>
<evidence type="ECO:0000256" key="6">
    <source>
        <dbReference type="ARBA" id="ARBA00022723"/>
    </source>
</evidence>
<organism evidence="13">
    <name type="scientific">Culex tarsalis</name>
    <name type="common">Encephalitis mosquito</name>
    <dbReference type="NCBI Taxonomy" id="7177"/>
    <lineage>
        <taxon>Eukaryota</taxon>
        <taxon>Metazoa</taxon>
        <taxon>Ecdysozoa</taxon>
        <taxon>Arthropoda</taxon>
        <taxon>Hexapoda</taxon>
        <taxon>Insecta</taxon>
        <taxon>Pterygota</taxon>
        <taxon>Neoptera</taxon>
        <taxon>Endopterygota</taxon>
        <taxon>Diptera</taxon>
        <taxon>Nematocera</taxon>
        <taxon>Culicoidea</taxon>
        <taxon>Culicidae</taxon>
        <taxon>Culicinae</taxon>
        <taxon>Culicini</taxon>
        <taxon>Culex</taxon>
        <taxon>Culex</taxon>
    </lineage>
</organism>
<dbReference type="Pfam" id="PF05193">
    <property type="entry name" value="Peptidase_M16_C"/>
    <property type="match status" value="1"/>
</dbReference>
<evidence type="ECO:0000256" key="5">
    <source>
        <dbReference type="ARBA" id="ARBA00022670"/>
    </source>
</evidence>
<dbReference type="FunFam" id="3.30.830.10:FF:000011">
    <property type="entry name" value="Presequence protease, mitochondrial"/>
    <property type="match status" value="1"/>
</dbReference>
<dbReference type="FunFam" id="3.30.830.10:FF:000013">
    <property type="entry name" value="Mitochondrial presequence protease"/>
    <property type="match status" value="1"/>
</dbReference>
<evidence type="ECO:0000256" key="10">
    <source>
        <dbReference type="ARBA" id="ARBA00023049"/>
    </source>
</evidence>
<comment type="cofactor">
    <cofactor evidence="1">
        <name>Zn(2+)</name>
        <dbReference type="ChEBI" id="CHEBI:29105"/>
    </cofactor>
</comment>
<evidence type="ECO:0000256" key="8">
    <source>
        <dbReference type="ARBA" id="ARBA00022833"/>
    </source>
</evidence>
<dbReference type="InterPro" id="IPR013578">
    <property type="entry name" value="Peptidase_M16C_assoc"/>
</dbReference>
<dbReference type="PANTHER" id="PTHR43016">
    <property type="entry name" value="PRESEQUENCE PROTEASE"/>
    <property type="match status" value="1"/>
</dbReference>
<protein>
    <recommendedName>
        <fullName evidence="4">Presequence protease, mitochondrial</fullName>
    </recommendedName>
</protein>
<dbReference type="FunFam" id="3.30.830.10:FF:000009">
    <property type="entry name" value="Presequence protease, mitochondrial"/>
    <property type="match status" value="1"/>
</dbReference>
<evidence type="ECO:0000256" key="4">
    <source>
        <dbReference type="ARBA" id="ARBA00020167"/>
    </source>
</evidence>
<dbReference type="InterPro" id="IPR055130">
    <property type="entry name" value="PreP_C"/>
</dbReference>
<evidence type="ECO:0000256" key="7">
    <source>
        <dbReference type="ARBA" id="ARBA00022801"/>
    </source>
</evidence>
<dbReference type="GO" id="GO:0016485">
    <property type="term" value="P:protein processing"/>
    <property type="evidence" value="ECO:0007669"/>
    <property type="project" value="TreeGrafter"/>
</dbReference>
<dbReference type="PANTHER" id="PTHR43016:SF13">
    <property type="entry name" value="PRESEQUENCE PROTEASE, MITOCHONDRIAL"/>
    <property type="match status" value="1"/>
</dbReference>
<keyword evidence="11" id="KW-0496">Mitochondrion</keyword>
<keyword evidence="8" id="KW-0862">Zinc</keyword>
<evidence type="ECO:0000256" key="1">
    <source>
        <dbReference type="ARBA" id="ARBA00001947"/>
    </source>
</evidence>
<proteinExistence type="inferred from homology"/>
<dbReference type="Gene3D" id="3.30.830.10">
    <property type="entry name" value="Metalloenzyme, LuxS/M16 peptidase-like"/>
    <property type="match status" value="4"/>
</dbReference>
<keyword evidence="6" id="KW-0479">Metal-binding</keyword>
<dbReference type="SMART" id="SM01264">
    <property type="entry name" value="M16C_associated"/>
    <property type="match status" value="1"/>
</dbReference>